<evidence type="ECO:0000313" key="9">
    <source>
        <dbReference type="Proteomes" id="UP000193467"/>
    </source>
</evidence>
<comment type="subcellular location">
    <subcellularLocation>
        <location evidence="1">Nucleus</location>
    </subcellularLocation>
</comment>
<keyword evidence="2" id="KW-0805">Transcription regulation</keyword>
<feature type="region of interest" description="Disordered" evidence="6">
    <location>
        <begin position="1"/>
        <end position="72"/>
    </location>
</feature>
<dbReference type="STRING" id="106004.A0A1Y2FLS0"/>
<feature type="compositionally biased region" description="Low complexity" evidence="6">
    <location>
        <begin position="60"/>
        <end position="72"/>
    </location>
</feature>
<feature type="region of interest" description="Disordered" evidence="6">
    <location>
        <begin position="163"/>
        <end position="263"/>
    </location>
</feature>
<feature type="compositionally biased region" description="Acidic residues" evidence="6">
    <location>
        <begin position="744"/>
        <end position="760"/>
    </location>
</feature>
<evidence type="ECO:0000256" key="6">
    <source>
        <dbReference type="SAM" id="MobiDB-lite"/>
    </source>
</evidence>
<dbReference type="EMBL" id="MCGR01000018">
    <property type="protein sequence ID" value="ORY84156.1"/>
    <property type="molecule type" value="Genomic_DNA"/>
</dbReference>
<feature type="domain" description="Zinc-finger" evidence="7">
    <location>
        <begin position="114"/>
        <end position="162"/>
    </location>
</feature>
<feature type="coiled-coil region" evidence="5">
    <location>
        <begin position="499"/>
        <end position="526"/>
    </location>
</feature>
<feature type="compositionally biased region" description="Low complexity" evidence="6">
    <location>
        <begin position="1"/>
        <end position="16"/>
    </location>
</feature>
<name>A0A1Y2FLS0_9BASI</name>
<keyword evidence="3" id="KW-0804">Transcription</keyword>
<keyword evidence="9" id="KW-1185">Reference proteome</keyword>
<feature type="region of interest" description="Disordered" evidence="6">
    <location>
        <begin position="727"/>
        <end position="760"/>
    </location>
</feature>
<proteinExistence type="predicted"/>
<dbReference type="InParanoid" id="A0A1Y2FLS0"/>
<keyword evidence="4" id="KW-0539">Nucleus</keyword>
<evidence type="ECO:0000256" key="5">
    <source>
        <dbReference type="SAM" id="Coils"/>
    </source>
</evidence>
<feature type="compositionally biased region" description="Basic and acidic residues" evidence="6">
    <location>
        <begin position="36"/>
        <end position="46"/>
    </location>
</feature>
<evidence type="ECO:0000256" key="2">
    <source>
        <dbReference type="ARBA" id="ARBA00023015"/>
    </source>
</evidence>
<accession>A0A1Y2FLS0</accession>
<organism evidence="8 9">
    <name type="scientific">Leucosporidium creatinivorum</name>
    <dbReference type="NCBI Taxonomy" id="106004"/>
    <lineage>
        <taxon>Eukaryota</taxon>
        <taxon>Fungi</taxon>
        <taxon>Dikarya</taxon>
        <taxon>Basidiomycota</taxon>
        <taxon>Pucciniomycotina</taxon>
        <taxon>Microbotryomycetes</taxon>
        <taxon>Leucosporidiales</taxon>
        <taxon>Leucosporidium</taxon>
    </lineage>
</organism>
<evidence type="ECO:0000256" key="4">
    <source>
        <dbReference type="ARBA" id="ARBA00023242"/>
    </source>
</evidence>
<dbReference type="AlphaFoldDB" id="A0A1Y2FLS0"/>
<dbReference type="InterPro" id="IPR018866">
    <property type="entry name" value="Znf-4CXXC_R1"/>
</dbReference>
<comment type="caution">
    <text evidence="8">The sequence shown here is derived from an EMBL/GenBank/DDBJ whole genome shotgun (WGS) entry which is preliminary data.</text>
</comment>
<dbReference type="Proteomes" id="UP000193467">
    <property type="component" value="Unassembled WGS sequence"/>
</dbReference>
<evidence type="ECO:0000256" key="3">
    <source>
        <dbReference type="ARBA" id="ARBA00023163"/>
    </source>
</evidence>
<dbReference type="Pfam" id="PF10497">
    <property type="entry name" value="zf-4CXXC_R1"/>
    <property type="match status" value="1"/>
</dbReference>
<dbReference type="GO" id="GO:0005634">
    <property type="term" value="C:nucleus"/>
    <property type="evidence" value="ECO:0007669"/>
    <property type="project" value="UniProtKB-SubCell"/>
</dbReference>
<sequence>MAKAASSPLSSAAPASDVEMEDKDSSAQQQNGSTRKPREATKKRPAVDAGSDSSDDEEATAISRAKAKNSAVSNSSKAGQLYCHQDHTGHDAAKEVLLRCTGSKPVSTKPGAPHKACILMYCEKCLKKHYEEDARKIIAQGEQDEWKCPSCRNICSCSSAIAAGEAPPPKRAPPGQGKSIQYSRAEGAKGKKRRVKNAVHRGDSDSSLSSLDSDEERRGGGLPNRNAPRIKHPATTNVKRASPPPRPPKTVEPPKTFPLAGVSPTPSTSSILARLHLRAFVLRFLPLMPSLQGSSMKVTQVLTYLSDDLLWMWSRRDAEYAQRILLRGLLELIEKEDEADIFAERQSRRSMVDLVDNQMKRAMTSSNREEVVKPWLTLREIVEAEEVWNGGWGDRVTEWELEREEFEGPESELRGRKGEPGPDEKLALLCALIELTYNAECVRQNLIEGVETEKQTMVALNKKKFKQRHDWNETKQTILAKKPPKPTAPSKGTTLVKLAEVWRSEVQEIDEEVAEAEKESQKETFEIQRYIYLAQSSNRIRFASSGKDAKGNTYYLLSPCNHSSFPSNSTLGINDDYPLSWSILIHGTPFDLSPVDTSTNNKSKTKKLTNGNGNGATEDPSAEDKKPVAAIGSVEEREVSRAKNGDAWFLVDPEKEGDLMIEWIEYAAKWVSYERKKAAYERQKEGKPELAVIEDPKEDPSELLNQLRVYVEYVKAARELAKVEAKNKGKGRAAAMKDKTYTVESDEDELDDDEDELDSD</sequence>
<evidence type="ECO:0000313" key="8">
    <source>
        <dbReference type="EMBL" id="ORY84156.1"/>
    </source>
</evidence>
<dbReference type="OrthoDB" id="298344at2759"/>
<evidence type="ECO:0000259" key="7">
    <source>
        <dbReference type="Pfam" id="PF10497"/>
    </source>
</evidence>
<reference evidence="8 9" key="1">
    <citation type="submission" date="2016-07" db="EMBL/GenBank/DDBJ databases">
        <title>Pervasive Adenine N6-methylation of Active Genes in Fungi.</title>
        <authorList>
            <consortium name="DOE Joint Genome Institute"/>
            <person name="Mondo S.J."/>
            <person name="Dannebaum R.O."/>
            <person name="Kuo R.C."/>
            <person name="Labutti K."/>
            <person name="Haridas S."/>
            <person name="Kuo A."/>
            <person name="Salamov A."/>
            <person name="Ahrendt S.R."/>
            <person name="Lipzen A."/>
            <person name="Sullivan W."/>
            <person name="Andreopoulos W.B."/>
            <person name="Clum A."/>
            <person name="Lindquist E."/>
            <person name="Daum C."/>
            <person name="Ramamoorthy G.K."/>
            <person name="Gryganskyi A."/>
            <person name="Culley D."/>
            <person name="Magnuson J.K."/>
            <person name="James T.Y."/>
            <person name="O'Malley M.A."/>
            <person name="Stajich J.E."/>
            <person name="Spatafora J.W."/>
            <person name="Visel A."/>
            <person name="Grigoriev I.V."/>
        </authorList>
    </citation>
    <scope>NUCLEOTIDE SEQUENCE [LARGE SCALE GENOMIC DNA]</scope>
    <source>
        <strain evidence="8 9">62-1032</strain>
    </source>
</reference>
<gene>
    <name evidence="8" type="ORF">BCR35DRAFT_331093</name>
</gene>
<keyword evidence="5" id="KW-0175">Coiled coil</keyword>
<feature type="region of interest" description="Disordered" evidence="6">
    <location>
        <begin position="595"/>
        <end position="628"/>
    </location>
</feature>
<protein>
    <recommendedName>
        <fullName evidence="7">Zinc-finger domain-containing protein</fullName>
    </recommendedName>
</protein>
<feature type="compositionally biased region" description="Pro residues" evidence="6">
    <location>
        <begin position="242"/>
        <end position="251"/>
    </location>
</feature>
<feature type="compositionally biased region" description="Basic residues" evidence="6">
    <location>
        <begin position="190"/>
        <end position="199"/>
    </location>
</feature>
<evidence type="ECO:0000256" key="1">
    <source>
        <dbReference type="ARBA" id="ARBA00004123"/>
    </source>
</evidence>